<reference evidence="1" key="1">
    <citation type="journal article" date="2021" name="Proc. Natl. Acad. Sci. U.S.A.">
        <title>A Catalog of Tens of Thousands of Viruses from Human Metagenomes Reveals Hidden Associations with Chronic Diseases.</title>
        <authorList>
            <person name="Tisza M.J."/>
            <person name="Buck C.B."/>
        </authorList>
    </citation>
    <scope>NUCLEOTIDE SEQUENCE</scope>
    <source>
        <strain evidence="1">CtEP635</strain>
    </source>
</reference>
<name>A0A8S5UX57_9CAUD</name>
<proteinExistence type="predicted"/>
<evidence type="ECO:0000313" key="1">
    <source>
        <dbReference type="EMBL" id="DAF98978.1"/>
    </source>
</evidence>
<sequence length="48" mass="5335">MFDCCTGKKPGAYIEKCGYPAFSVFRGVFHLTHTRNPVYSDGYQGTSP</sequence>
<organism evidence="1">
    <name type="scientific">Siphoviridae sp. ctEP635</name>
    <dbReference type="NCBI Taxonomy" id="2825396"/>
    <lineage>
        <taxon>Viruses</taxon>
        <taxon>Duplodnaviria</taxon>
        <taxon>Heunggongvirae</taxon>
        <taxon>Uroviricota</taxon>
        <taxon>Caudoviricetes</taxon>
    </lineage>
</organism>
<dbReference type="EMBL" id="BK016158">
    <property type="protein sequence ID" value="DAF98978.1"/>
    <property type="molecule type" value="Genomic_DNA"/>
</dbReference>
<protein>
    <submittedName>
        <fullName evidence="1">Uncharacterized protein</fullName>
    </submittedName>
</protein>
<accession>A0A8S5UX57</accession>